<dbReference type="AlphaFoldDB" id="A0A6A6BSE8"/>
<dbReference type="RefSeq" id="XP_033402092.1">
    <property type="nucleotide sequence ID" value="XM_033542888.1"/>
</dbReference>
<reference evidence="3" key="1">
    <citation type="journal article" date="2020" name="Stud. Mycol.">
        <title>101 Dothideomycetes genomes: a test case for predicting lifestyles and emergence of pathogens.</title>
        <authorList>
            <person name="Haridas S."/>
            <person name="Albert R."/>
            <person name="Binder M."/>
            <person name="Bloem J."/>
            <person name="Labutti K."/>
            <person name="Salamov A."/>
            <person name="Andreopoulos B."/>
            <person name="Baker S."/>
            <person name="Barry K."/>
            <person name="Bills G."/>
            <person name="Bluhm B."/>
            <person name="Cannon C."/>
            <person name="Castanera R."/>
            <person name="Culley D."/>
            <person name="Daum C."/>
            <person name="Ezra D."/>
            <person name="Gonzalez J."/>
            <person name="Henrissat B."/>
            <person name="Kuo A."/>
            <person name="Liang C."/>
            <person name="Lipzen A."/>
            <person name="Lutzoni F."/>
            <person name="Magnuson J."/>
            <person name="Mondo S."/>
            <person name="Nolan M."/>
            <person name="Ohm R."/>
            <person name="Pangilinan J."/>
            <person name="Park H.-J."/>
            <person name="Ramirez L."/>
            <person name="Alfaro M."/>
            <person name="Sun H."/>
            <person name="Tritt A."/>
            <person name="Yoshinaga Y."/>
            <person name="Zwiers L.-H."/>
            <person name="Turgeon B."/>
            <person name="Goodwin S."/>
            <person name="Spatafora J."/>
            <person name="Crous P."/>
            <person name="Grigoriev I."/>
        </authorList>
    </citation>
    <scope>NUCLEOTIDE SEQUENCE</scope>
    <source>
        <strain evidence="3">CBS 121167</strain>
    </source>
</reference>
<dbReference type="OrthoDB" id="3946230at2759"/>
<dbReference type="GeneID" id="54300385"/>
<evidence type="ECO:0000259" key="2">
    <source>
        <dbReference type="Pfam" id="PF05551"/>
    </source>
</evidence>
<dbReference type="InterPro" id="IPR044930">
    <property type="entry name" value="Homing_endonuclease_His-Me"/>
</dbReference>
<dbReference type="SUPFAM" id="SSF54060">
    <property type="entry name" value="His-Me finger endonucleases"/>
    <property type="match status" value="1"/>
</dbReference>
<feature type="domain" description="Zinc-binding loop region of homing endonuclease" evidence="2">
    <location>
        <begin position="150"/>
        <end position="207"/>
    </location>
</feature>
<name>A0A6A6BSE8_9PEZI</name>
<dbReference type="Pfam" id="PF05551">
    <property type="entry name" value="zf-His_Me_endon"/>
    <property type="match status" value="1"/>
</dbReference>
<feature type="region of interest" description="Disordered" evidence="1">
    <location>
        <begin position="30"/>
        <end position="53"/>
    </location>
</feature>
<gene>
    <name evidence="3" type="ORF">K452DRAFT_305318</name>
</gene>
<sequence length="320" mass="37012">MEDDDEFWVVDPSLREQLAIERERYCERQRLESESNDSQSSQDSQSSAKSRRGIPGKDLRLRKLSFLCMEKRFRGRLQREVERVLRKTPERTPGECWSIPRRAKSYERLEMAFRWWDADALAGDNEQKAITIQFGFAALLVNNRMTLSQMRGWLDHGYHLSHLCGNERCCNAHHFTVEPGSVNLKRRSCHSNCLKWRRCKHEPRCIARPCAAECPCRTQKTLTSDDSGTITLTASSLQSVTSPNASVDSQEYPSSLRQRLLRLEERKQQLEQSESAHSEHSPAVDPTIEQSNSLVRATEDDGNNHDIRPFSGSFRYFSRF</sequence>
<evidence type="ECO:0000313" key="4">
    <source>
        <dbReference type="Proteomes" id="UP000799438"/>
    </source>
</evidence>
<dbReference type="Gene3D" id="3.90.75.10">
    <property type="entry name" value="Homing Intron 3 (I-ppo) Encoded Endonuclease, Chain A"/>
    <property type="match status" value="1"/>
</dbReference>
<dbReference type="InterPro" id="IPR044925">
    <property type="entry name" value="His-Me_finger_sf"/>
</dbReference>
<accession>A0A6A6BSE8</accession>
<evidence type="ECO:0000313" key="3">
    <source>
        <dbReference type="EMBL" id="KAF2146383.1"/>
    </source>
</evidence>
<organism evidence="3 4">
    <name type="scientific">Aplosporella prunicola CBS 121167</name>
    <dbReference type="NCBI Taxonomy" id="1176127"/>
    <lineage>
        <taxon>Eukaryota</taxon>
        <taxon>Fungi</taxon>
        <taxon>Dikarya</taxon>
        <taxon>Ascomycota</taxon>
        <taxon>Pezizomycotina</taxon>
        <taxon>Dothideomycetes</taxon>
        <taxon>Dothideomycetes incertae sedis</taxon>
        <taxon>Botryosphaeriales</taxon>
        <taxon>Aplosporellaceae</taxon>
        <taxon>Aplosporella</taxon>
    </lineage>
</organism>
<keyword evidence="4" id="KW-1185">Reference proteome</keyword>
<dbReference type="EMBL" id="ML995476">
    <property type="protein sequence ID" value="KAF2146383.1"/>
    <property type="molecule type" value="Genomic_DNA"/>
</dbReference>
<feature type="compositionally biased region" description="Basic and acidic residues" evidence="1">
    <location>
        <begin position="267"/>
        <end position="282"/>
    </location>
</feature>
<feature type="compositionally biased region" description="Low complexity" evidence="1">
    <location>
        <begin position="36"/>
        <end position="47"/>
    </location>
</feature>
<dbReference type="InterPro" id="IPR008704">
    <property type="entry name" value="Endonuclease_Zinc-binding_loop"/>
</dbReference>
<dbReference type="GO" id="GO:0004519">
    <property type="term" value="F:endonuclease activity"/>
    <property type="evidence" value="ECO:0007669"/>
    <property type="project" value="InterPro"/>
</dbReference>
<protein>
    <recommendedName>
        <fullName evidence="2">Zinc-binding loop region of homing endonuclease domain-containing protein</fullName>
    </recommendedName>
</protein>
<feature type="region of interest" description="Disordered" evidence="1">
    <location>
        <begin position="267"/>
        <end position="289"/>
    </location>
</feature>
<dbReference type="Proteomes" id="UP000799438">
    <property type="component" value="Unassembled WGS sequence"/>
</dbReference>
<proteinExistence type="predicted"/>
<evidence type="ECO:0000256" key="1">
    <source>
        <dbReference type="SAM" id="MobiDB-lite"/>
    </source>
</evidence>